<feature type="domain" description="Galactokinase N-terminal" evidence="9">
    <location>
        <begin position="24"/>
        <end position="59"/>
    </location>
</feature>
<dbReference type="Pfam" id="PF00288">
    <property type="entry name" value="GHMP_kinases_N"/>
    <property type="match status" value="1"/>
</dbReference>
<dbReference type="Gene3D" id="3.30.230.10">
    <property type="match status" value="1"/>
</dbReference>
<keyword evidence="5" id="KW-0067">ATP-binding</keyword>
<keyword evidence="2" id="KW-0808">Transferase</keyword>
<dbReference type="InterPro" id="IPR014721">
    <property type="entry name" value="Ribsml_uS5_D2-typ_fold_subgr"/>
</dbReference>
<proteinExistence type="inferred from homology"/>
<evidence type="ECO:0000313" key="11">
    <source>
        <dbReference type="Proteomes" id="UP001597280"/>
    </source>
</evidence>
<dbReference type="InterPro" id="IPR036554">
    <property type="entry name" value="GHMP_kinase_C_sf"/>
</dbReference>
<dbReference type="PRINTS" id="PR00959">
    <property type="entry name" value="MEVGALKINASE"/>
</dbReference>
<evidence type="ECO:0000259" key="9">
    <source>
        <dbReference type="Pfam" id="PF10509"/>
    </source>
</evidence>
<keyword evidence="4" id="KW-0418">Kinase</keyword>
<feature type="compositionally biased region" description="Low complexity" evidence="6">
    <location>
        <begin position="389"/>
        <end position="407"/>
    </location>
</feature>
<dbReference type="InterPro" id="IPR020568">
    <property type="entry name" value="Ribosomal_Su5_D2-typ_SF"/>
</dbReference>
<dbReference type="InterPro" id="IPR006204">
    <property type="entry name" value="GHMP_kinase_N_dom"/>
</dbReference>
<dbReference type="Gene3D" id="3.30.70.890">
    <property type="entry name" value="GHMP kinase, C-terminal domain"/>
    <property type="match status" value="1"/>
</dbReference>
<evidence type="ECO:0000256" key="4">
    <source>
        <dbReference type="ARBA" id="ARBA00022777"/>
    </source>
</evidence>
<dbReference type="InterPro" id="IPR006203">
    <property type="entry name" value="GHMP_knse_ATP-bd_CS"/>
</dbReference>
<keyword evidence="3" id="KW-0547">Nucleotide-binding</keyword>
<evidence type="ECO:0000256" key="2">
    <source>
        <dbReference type="ARBA" id="ARBA00022679"/>
    </source>
</evidence>
<feature type="region of interest" description="Disordered" evidence="6">
    <location>
        <begin position="433"/>
        <end position="454"/>
    </location>
</feature>
<feature type="domain" description="GHMP kinase N-terminal" evidence="7">
    <location>
        <begin position="100"/>
        <end position="152"/>
    </location>
</feature>
<keyword evidence="11" id="KW-1185">Reference proteome</keyword>
<dbReference type="InterPro" id="IPR013750">
    <property type="entry name" value="GHMP_kinase_C_dom"/>
</dbReference>
<comment type="similarity">
    <text evidence="1">Belongs to the GHMP kinase family. GalK subfamily.</text>
</comment>
<dbReference type="PANTHER" id="PTHR10457:SF7">
    <property type="entry name" value="GALACTOKINASE-RELATED"/>
    <property type="match status" value="1"/>
</dbReference>
<dbReference type="InterPro" id="IPR019539">
    <property type="entry name" value="GalKase_N"/>
</dbReference>
<protein>
    <submittedName>
        <fullName evidence="10">Galactokinase family protein</fullName>
    </submittedName>
</protein>
<dbReference type="PANTHER" id="PTHR10457">
    <property type="entry name" value="MEVALONATE KINASE/GALACTOKINASE"/>
    <property type="match status" value="1"/>
</dbReference>
<organism evidence="10 11">
    <name type="scientific">Brachybacterium rhamnosum</name>
    <dbReference type="NCBI Taxonomy" id="173361"/>
    <lineage>
        <taxon>Bacteria</taxon>
        <taxon>Bacillati</taxon>
        <taxon>Actinomycetota</taxon>
        <taxon>Actinomycetes</taxon>
        <taxon>Micrococcales</taxon>
        <taxon>Dermabacteraceae</taxon>
        <taxon>Brachybacterium</taxon>
    </lineage>
</organism>
<feature type="region of interest" description="Disordered" evidence="6">
    <location>
        <begin position="389"/>
        <end position="412"/>
    </location>
</feature>
<dbReference type="PRINTS" id="PR00473">
    <property type="entry name" value="GALCTOKINASE"/>
</dbReference>
<dbReference type="RefSeq" id="WP_343903614.1">
    <property type="nucleotide sequence ID" value="NZ_BAAAIS010000002.1"/>
</dbReference>
<gene>
    <name evidence="10" type="ORF">ACFSDA_03910</name>
</gene>
<evidence type="ECO:0000256" key="6">
    <source>
        <dbReference type="SAM" id="MobiDB-lite"/>
    </source>
</evidence>
<evidence type="ECO:0000256" key="5">
    <source>
        <dbReference type="ARBA" id="ARBA00022840"/>
    </source>
</evidence>
<dbReference type="PROSITE" id="PS00627">
    <property type="entry name" value="GHMP_KINASES_ATP"/>
    <property type="match status" value="1"/>
</dbReference>
<comment type="caution">
    <text evidence="10">The sequence shown here is derived from an EMBL/GenBank/DDBJ whole genome shotgun (WGS) entry which is preliminary data.</text>
</comment>
<evidence type="ECO:0000256" key="1">
    <source>
        <dbReference type="ARBA" id="ARBA00006566"/>
    </source>
</evidence>
<feature type="compositionally biased region" description="Basic and acidic residues" evidence="6">
    <location>
        <begin position="7"/>
        <end position="17"/>
    </location>
</feature>
<accession>A0ABW4PVR0</accession>
<feature type="region of interest" description="Disordered" evidence="6">
    <location>
        <begin position="1"/>
        <end position="22"/>
    </location>
</feature>
<dbReference type="Pfam" id="PF10509">
    <property type="entry name" value="GalKase_gal_bdg"/>
    <property type="match status" value="1"/>
</dbReference>
<reference evidence="11" key="1">
    <citation type="journal article" date="2019" name="Int. J. Syst. Evol. Microbiol.">
        <title>The Global Catalogue of Microorganisms (GCM) 10K type strain sequencing project: providing services to taxonomists for standard genome sequencing and annotation.</title>
        <authorList>
            <consortium name="The Broad Institute Genomics Platform"/>
            <consortium name="The Broad Institute Genome Sequencing Center for Infectious Disease"/>
            <person name="Wu L."/>
            <person name="Ma J."/>
        </authorList>
    </citation>
    <scope>NUCLEOTIDE SEQUENCE [LARGE SCALE GENOMIC DNA]</scope>
    <source>
        <strain evidence="11">JCM 11650</strain>
    </source>
</reference>
<evidence type="ECO:0000259" key="8">
    <source>
        <dbReference type="Pfam" id="PF08544"/>
    </source>
</evidence>
<dbReference type="EMBL" id="JBHUFL010000002">
    <property type="protein sequence ID" value="MFD1834215.1"/>
    <property type="molecule type" value="Genomic_DNA"/>
</dbReference>
<dbReference type="Proteomes" id="UP001597280">
    <property type="component" value="Unassembled WGS sequence"/>
</dbReference>
<dbReference type="Pfam" id="PF08544">
    <property type="entry name" value="GHMP_kinases_C"/>
    <property type="match status" value="1"/>
</dbReference>
<evidence type="ECO:0000313" key="10">
    <source>
        <dbReference type="EMBL" id="MFD1834215.1"/>
    </source>
</evidence>
<dbReference type="InterPro" id="IPR000705">
    <property type="entry name" value="Galactokinase"/>
</dbReference>
<sequence length="454" mass="47499">MSTVLEQLRREAEEPTHADWSSPRTATWFVPGRIEVLGKHTDYAGGRSLLAAVDLGHTVRAVERTDRELHVTSALAGDPVVVDLDAPARHPSPPGHWGGYVRTVVERLETNFPGRLRGAEVHVTSTLPLAAGMSSSSALVVGLALALLDLAGVADEPPFTTEITTDEQLGEYLGCVENGQSFGSLAGDHGVGTFGGSEDHTAILCGVEGALVQYSFCPVRREREVALPAGLSLVVAVSGVDAEKTGAALADYNRISLAAREIVTRWQQATGRTESTLADALATGPAALSRLRELVGEDSPLTGRLEQFVAESERIVPAAALALEEGDLAELGSLVDESQAGAETGLGNQIPETVRLQRLARELGAHAASAFGAGFGGSVWALVGRPEAPDGAAGADGADGADGAQAEESAEEFADQFARRWLAAYREEFPEAGARATTLVTRPGPGAHRLDPEE</sequence>
<name>A0ABW4PVR0_9MICO</name>
<feature type="domain" description="GHMP kinase C-terminal" evidence="8">
    <location>
        <begin position="322"/>
        <end position="390"/>
    </location>
</feature>
<evidence type="ECO:0000256" key="3">
    <source>
        <dbReference type="ARBA" id="ARBA00022741"/>
    </source>
</evidence>
<dbReference type="SUPFAM" id="SSF55060">
    <property type="entry name" value="GHMP Kinase, C-terminal domain"/>
    <property type="match status" value="1"/>
</dbReference>
<evidence type="ECO:0000259" key="7">
    <source>
        <dbReference type="Pfam" id="PF00288"/>
    </source>
</evidence>
<dbReference type="SUPFAM" id="SSF54211">
    <property type="entry name" value="Ribosomal protein S5 domain 2-like"/>
    <property type="match status" value="1"/>
</dbReference>